<dbReference type="RefSeq" id="WP_124906975.1">
    <property type="nucleotide sequence ID" value="NZ_RQJP01000002.1"/>
</dbReference>
<evidence type="ECO:0000256" key="1">
    <source>
        <dbReference type="SAM" id="Phobius"/>
    </source>
</evidence>
<feature type="transmembrane region" description="Helical" evidence="1">
    <location>
        <begin position="7"/>
        <end position="27"/>
    </location>
</feature>
<sequence length="124" mass="13274">MNTKTKRIITLIFTGIASGMVILSGIMKLTGSIDVVKTLTNAGVGPYISLLGIMEIGFTALFIYPKTMKLGFIFLCCYFAGAMAAELSHGGPLTGAIFVMVLIWVSAFLRDKTVFLPSAMQGQV</sequence>
<protein>
    <submittedName>
        <fullName evidence="2">DoxX family protein</fullName>
    </submittedName>
</protein>
<accession>A0A3P1CPY4</accession>
<gene>
    <name evidence="2" type="ORF">EHT87_12625</name>
</gene>
<keyword evidence="1" id="KW-1133">Transmembrane helix</keyword>
<dbReference type="OrthoDB" id="676425at2"/>
<evidence type="ECO:0000313" key="2">
    <source>
        <dbReference type="EMBL" id="RRB15371.1"/>
    </source>
</evidence>
<evidence type="ECO:0000313" key="3">
    <source>
        <dbReference type="Proteomes" id="UP000274271"/>
    </source>
</evidence>
<feature type="transmembrane region" description="Helical" evidence="1">
    <location>
        <begin position="93"/>
        <end position="110"/>
    </location>
</feature>
<dbReference type="Proteomes" id="UP000274271">
    <property type="component" value="Unassembled WGS sequence"/>
</dbReference>
<name>A0A3P1CPY4_9BACT</name>
<reference evidence="2 3" key="1">
    <citation type="submission" date="2018-11" db="EMBL/GenBank/DDBJ databases">
        <authorList>
            <person name="Zhou Z."/>
            <person name="Wang G."/>
        </authorList>
    </citation>
    <scope>NUCLEOTIDE SEQUENCE [LARGE SCALE GENOMIC DNA]</scope>
    <source>
        <strain evidence="2 3">KCTC42998</strain>
    </source>
</reference>
<feature type="transmembrane region" description="Helical" evidence="1">
    <location>
        <begin position="71"/>
        <end position="87"/>
    </location>
</feature>
<organism evidence="2 3">
    <name type="scientific">Larkinella knui</name>
    <dbReference type="NCBI Taxonomy" id="2025310"/>
    <lineage>
        <taxon>Bacteria</taxon>
        <taxon>Pseudomonadati</taxon>
        <taxon>Bacteroidota</taxon>
        <taxon>Cytophagia</taxon>
        <taxon>Cytophagales</taxon>
        <taxon>Spirosomataceae</taxon>
        <taxon>Larkinella</taxon>
    </lineage>
</organism>
<keyword evidence="1" id="KW-0472">Membrane</keyword>
<comment type="caution">
    <text evidence="2">The sequence shown here is derived from an EMBL/GenBank/DDBJ whole genome shotgun (WGS) entry which is preliminary data.</text>
</comment>
<keyword evidence="1" id="KW-0812">Transmembrane</keyword>
<dbReference type="AlphaFoldDB" id="A0A3P1CPY4"/>
<feature type="transmembrane region" description="Helical" evidence="1">
    <location>
        <begin position="47"/>
        <end position="64"/>
    </location>
</feature>
<dbReference type="EMBL" id="RQJP01000002">
    <property type="protein sequence ID" value="RRB15371.1"/>
    <property type="molecule type" value="Genomic_DNA"/>
</dbReference>
<keyword evidence="3" id="KW-1185">Reference proteome</keyword>
<proteinExistence type="predicted"/>